<dbReference type="EMBL" id="JAJJMA010330405">
    <property type="protein sequence ID" value="MCL7050671.1"/>
    <property type="molecule type" value="Genomic_DNA"/>
</dbReference>
<sequence length="116" mass="12445">LGSGETADSSQFSGVVSDKVSKDIYKATEFVPGPVPSLDVGVSTKSRILSSVRFNVHNVTATLHSKISQKEVVQIMLGVVAFECEHWDEAWAIGLLVNSLGVVDPYAKKDILLTGK</sequence>
<evidence type="ECO:0000313" key="1">
    <source>
        <dbReference type="EMBL" id="MCL7050671.1"/>
    </source>
</evidence>
<evidence type="ECO:0000313" key="2">
    <source>
        <dbReference type="Proteomes" id="UP001177140"/>
    </source>
</evidence>
<dbReference type="AlphaFoldDB" id="A0AA42B518"/>
<accession>A0AA42B518</accession>
<feature type="non-terminal residue" evidence="1">
    <location>
        <position position="1"/>
    </location>
</feature>
<name>A0AA42B518_PAPNU</name>
<keyword evidence="2" id="KW-1185">Reference proteome</keyword>
<comment type="caution">
    <text evidence="1">The sequence shown here is derived from an EMBL/GenBank/DDBJ whole genome shotgun (WGS) entry which is preliminary data.</text>
</comment>
<feature type="non-terminal residue" evidence="1">
    <location>
        <position position="116"/>
    </location>
</feature>
<organism evidence="1 2">
    <name type="scientific">Papaver nudicaule</name>
    <name type="common">Iceland poppy</name>
    <dbReference type="NCBI Taxonomy" id="74823"/>
    <lineage>
        <taxon>Eukaryota</taxon>
        <taxon>Viridiplantae</taxon>
        <taxon>Streptophyta</taxon>
        <taxon>Embryophyta</taxon>
        <taxon>Tracheophyta</taxon>
        <taxon>Spermatophyta</taxon>
        <taxon>Magnoliopsida</taxon>
        <taxon>Ranunculales</taxon>
        <taxon>Papaveraceae</taxon>
        <taxon>Papaveroideae</taxon>
        <taxon>Papaver</taxon>
    </lineage>
</organism>
<gene>
    <name evidence="1" type="ORF">MKW94_020502</name>
</gene>
<proteinExistence type="predicted"/>
<reference evidence="1" key="1">
    <citation type="submission" date="2022-03" db="EMBL/GenBank/DDBJ databases">
        <title>A functionally conserved STORR gene fusion in Papaver species that diverged 16.8 million years ago.</title>
        <authorList>
            <person name="Catania T."/>
        </authorList>
    </citation>
    <scope>NUCLEOTIDE SEQUENCE</scope>
    <source>
        <strain evidence="1">S-191538</strain>
    </source>
</reference>
<protein>
    <submittedName>
        <fullName evidence="1">Uncharacterized protein</fullName>
    </submittedName>
</protein>
<dbReference type="Proteomes" id="UP001177140">
    <property type="component" value="Unassembled WGS sequence"/>
</dbReference>